<reference evidence="1" key="2">
    <citation type="journal article" date="2021" name="PeerJ">
        <title>Extensive microbial diversity within the chicken gut microbiome revealed by metagenomics and culture.</title>
        <authorList>
            <person name="Gilroy R."/>
            <person name="Ravi A."/>
            <person name="Getino M."/>
            <person name="Pursley I."/>
            <person name="Horton D.L."/>
            <person name="Alikhan N.F."/>
            <person name="Baker D."/>
            <person name="Gharbi K."/>
            <person name="Hall N."/>
            <person name="Watson M."/>
            <person name="Adriaenssens E.M."/>
            <person name="Foster-Nyarko E."/>
            <person name="Jarju S."/>
            <person name="Secka A."/>
            <person name="Antonio M."/>
            <person name="Oren A."/>
            <person name="Chaudhuri R.R."/>
            <person name="La Ragione R."/>
            <person name="Hildebrand F."/>
            <person name="Pallen M.J."/>
        </authorList>
    </citation>
    <scope>NUCLEOTIDE SEQUENCE</scope>
    <source>
        <strain evidence="1">ChiGjej1B1-24693</strain>
    </source>
</reference>
<evidence type="ECO:0008006" key="3">
    <source>
        <dbReference type="Google" id="ProtNLM"/>
    </source>
</evidence>
<protein>
    <recommendedName>
        <fullName evidence="3">Gamma-glutamylcyclotransferase</fullName>
    </recommendedName>
</protein>
<accession>A0A9D1KNN6</accession>
<organism evidence="1 2">
    <name type="scientific">Candidatus Avipropionibacterium avicola</name>
    <dbReference type="NCBI Taxonomy" id="2840701"/>
    <lineage>
        <taxon>Bacteria</taxon>
        <taxon>Bacillati</taxon>
        <taxon>Actinomycetota</taxon>
        <taxon>Actinomycetes</taxon>
        <taxon>Propionibacteriales</taxon>
        <taxon>Propionibacteriaceae</taxon>
        <taxon>Propionibacteriaceae incertae sedis</taxon>
        <taxon>Candidatus Avipropionibacterium</taxon>
    </lineage>
</organism>
<sequence length="244" mass="26894">MDFRRRDDFGVEPWRYPGEPVPHSGLMTDDSYRPLPDPGSLDRTLTGLGVAPVVRRHTVLAVGSNASRSVMWRKFTTRKASPVVPFLQAAVRGLRPGHSAHISIRGFIPAAPVFDPDARTVLVVSLLDDEQLAALDATEPNYQRLRLDPRSCPVELEDGTSLEDVWVYVSEHGTLAQPGEAPLSLLPQEELFSLLRRECEQIASLLPDDPHSAMKSLAASADLRTSVVEALRAAGWIRPASYLR</sequence>
<evidence type="ECO:0000313" key="1">
    <source>
        <dbReference type="EMBL" id="HIT76711.1"/>
    </source>
</evidence>
<name>A0A9D1KNN6_9ACTN</name>
<comment type="caution">
    <text evidence="1">The sequence shown here is derived from an EMBL/GenBank/DDBJ whole genome shotgun (WGS) entry which is preliminary data.</text>
</comment>
<proteinExistence type="predicted"/>
<dbReference type="Gene3D" id="3.10.490.10">
    <property type="entry name" value="Gamma-glutamyl cyclotransferase-like"/>
    <property type="match status" value="1"/>
</dbReference>
<evidence type="ECO:0000313" key="2">
    <source>
        <dbReference type="Proteomes" id="UP000886842"/>
    </source>
</evidence>
<dbReference type="EMBL" id="DVLP01000412">
    <property type="protein sequence ID" value="HIT76711.1"/>
    <property type="molecule type" value="Genomic_DNA"/>
</dbReference>
<gene>
    <name evidence="1" type="ORF">IAA98_14105</name>
</gene>
<dbReference type="AlphaFoldDB" id="A0A9D1KNN6"/>
<dbReference type="Proteomes" id="UP000886842">
    <property type="component" value="Unassembled WGS sequence"/>
</dbReference>
<reference evidence="1" key="1">
    <citation type="submission" date="2020-10" db="EMBL/GenBank/DDBJ databases">
        <authorList>
            <person name="Gilroy R."/>
        </authorList>
    </citation>
    <scope>NUCLEOTIDE SEQUENCE</scope>
    <source>
        <strain evidence="1">ChiGjej1B1-24693</strain>
    </source>
</reference>